<keyword evidence="4" id="KW-1185">Reference proteome</keyword>
<dbReference type="eggNOG" id="ENOG502RM15">
    <property type="taxonomic scope" value="Eukaryota"/>
</dbReference>
<keyword evidence="2" id="KW-0812">Transmembrane</keyword>
<dbReference type="HOGENOM" id="CLU_767466_0_0_1"/>
<feature type="compositionally biased region" description="Basic and acidic residues" evidence="1">
    <location>
        <begin position="163"/>
        <end position="174"/>
    </location>
</feature>
<evidence type="ECO:0000313" key="3">
    <source>
        <dbReference type="EMBL" id="EPE08477.1"/>
    </source>
</evidence>
<dbReference type="Proteomes" id="UP000016923">
    <property type="component" value="Unassembled WGS sequence"/>
</dbReference>
<evidence type="ECO:0000256" key="2">
    <source>
        <dbReference type="SAM" id="Phobius"/>
    </source>
</evidence>
<reference evidence="3 4" key="1">
    <citation type="journal article" date="2013" name="BMC Genomics">
        <title>The genome and transcriptome of the pine saprophyte Ophiostoma piceae, and a comparison with the bark beetle-associated pine pathogen Grosmannia clavigera.</title>
        <authorList>
            <person name="Haridas S."/>
            <person name="Wang Y."/>
            <person name="Lim L."/>
            <person name="Massoumi Alamouti S."/>
            <person name="Jackman S."/>
            <person name="Docking R."/>
            <person name="Robertson G."/>
            <person name="Birol I."/>
            <person name="Bohlmann J."/>
            <person name="Breuil C."/>
        </authorList>
    </citation>
    <scope>NUCLEOTIDE SEQUENCE [LARGE SCALE GENOMIC DNA]</scope>
    <source>
        <strain evidence="3 4">UAMH 11346</strain>
    </source>
</reference>
<proteinExistence type="predicted"/>
<evidence type="ECO:0000313" key="4">
    <source>
        <dbReference type="Proteomes" id="UP000016923"/>
    </source>
</evidence>
<dbReference type="OrthoDB" id="5245586at2759"/>
<sequence length="361" mass="39769">MTGLVSSVLELGSVKDRPDLTSYSKDSMRALGRSDVLRLRQFAKSGFALAFDMHGIQNLIWPSDSAVLETTIGPAPAVLFVERNISEHGKGWVLSTRPYVKMASLFLFPLVVYIMYLIAKEILCSSGLCRVSDAKQEPAQSLADDECVTGQAWSAADEDGPEPADKDTTEKPDDNQDDTGSNFIVKSANFLSTKLGSVLAAIPKSLPTVPPPFAIPFVTQTSNVLRKTSEIFSSAIQKSTNCIVDVLAPFVFGSLLLLTTATGIMLYGVGHVGIAKIAQSGIFGLNEDAIDTLLEMIHMQWRLMRQLKWSWWFSVAGRYESRCQYGFRQKQLEEDGGPEYGPQHVHDHHTCTDPALRHVRE</sequence>
<dbReference type="AlphaFoldDB" id="S3C6P1"/>
<feature type="transmembrane region" description="Helical" evidence="2">
    <location>
        <begin position="246"/>
        <end position="269"/>
    </location>
</feature>
<feature type="region of interest" description="Disordered" evidence="1">
    <location>
        <begin position="152"/>
        <end position="180"/>
    </location>
</feature>
<dbReference type="VEuPathDB" id="FungiDB:F503_01260"/>
<evidence type="ECO:0000256" key="1">
    <source>
        <dbReference type="SAM" id="MobiDB-lite"/>
    </source>
</evidence>
<keyword evidence="2" id="KW-0472">Membrane</keyword>
<dbReference type="EMBL" id="KE148149">
    <property type="protein sequence ID" value="EPE08477.1"/>
    <property type="molecule type" value="Genomic_DNA"/>
</dbReference>
<organism evidence="3 4">
    <name type="scientific">Ophiostoma piceae (strain UAMH 11346)</name>
    <name type="common">Sap stain fungus</name>
    <dbReference type="NCBI Taxonomy" id="1262450"/>
    <lineage>
        <taxon>Eukaryota</taxon>
        <taxon>Fungi</taxon>
        <taxon>Dikarya</taxon>
        <taxon>Ascomycota</taxon>
        <taxon>Pezizomycotina</taxon>
        <taxon>Sordariomycetes</taxon>
        <taxon>Sordariomycetidae</taxon>
        <taxon>Ophiostomatales</taxon>
        <taxon>Ophiostomataceae</taxon>
        <taxon>Ophiostoma</taxon>
    </lineage>
</organism>
<name>S3C6P1_OPHP1</name>
<accession>S3C6P1</accession>
<feature type="transmembrane region" description="Helical" evidence="2">
    <location>
        <begin position="99"/>
        <end position="119"/>
    </location>
</feature>
<protein>
    <submittedName>
        <fullName evidence="3">Uncharacterized protein</fullName>
    </submittedName>
</protein>
<gene>
    <name evidence="3" type="ORF">F503_01260</name>
</gene>
<keyword evidence="2" id="KW-1133">Transmembrane helix</keyword>